<dbReference type="KEGG" id="acog:HWD57_13425"/>
<evidence type="ECO:0000313" key="6">
    <source>
        <dbReference type="Proteomes" id="UP000509684"/>
    </source>
</evidence>
<evidence type="ECO:0000259" key="2">
    <source>
        <dbReference type="PROSITE" id="PS50234"/>
    </source>
</evidence>
<dbReference type="SUPFAM" id="SSF53850">
    <property type="entry name" value="Periplasmic binding protein-like II"/>
    <property type="match status" value="1"/>
</dbReference>
<accession>A0A7D5NAK0</accession>
<dbReference type="SUPFAM" id="SSF53300">
    <property type="entry name" value="vWA-like"/>
    <property type="match status" value="1"/>
</dbReference>
<dbReference type="PROSITE" id="PS50234">
    <property type="entry name" value="VWFA"/>
    <property type="match status" value="1"/>
</dbReference>
<gene>
    <name evidence="3" type="ORF">AW06_002173</name>
    <name evidence="4" type="ORF">HWD57_13425</name>
</gene>
<dbReference type="STRING" id="1453999.AW06_002173"/>
<evidence type="ECO:0000313" key="4">
    <source>
        <dbReference type="EMBL" id="QLH50675.1"/>
    </source>
</evidence>
<dbReference type="AlphaFoldDB" id="A0A080M5X7"/>
<feature type="chain" id="PRO_5001750860" evidence="1">
    <location>
        <begin position="22"/>
        <end position="553"/>
    </location>
</feature>
<feature type="domain" description="VWFA" evidence="2">
    <location>
        <begin position="347"/>
        <end position="553"/>
    </location>
</feature>
<reference evidence="4" key="3">
    <citation type="submission" date="2020-06" db="EMBL/GenBank/DDBJ databases">
        <authorList>
            <person name="Arumugam K."/>
            <person name="Besarab I."/>
            <person name="Haryono M."/>
            <person name="Bagci C."/>
            <person name="Beier S."/>
            <person name="Buchfink B."/>
            <person name="Gorska A."/>
            <person name="Qiu G."/>
            <person name="Huson D.H."/>
            <person name="Williams R.B."/>
        </authorList>
    </citation>
    <scope>NUCLEOTIDE SEQUENCE</scope>
    <source>
        <strain evidence="4">SSA1</strain>
    </source>
</reference>
<name>A0A080M5X7_9PROT</name>
<accession>A0A080M5X7</accession>
<dbReference type="Proteomes" id="UP000021315">
    <property type="component" value="Unassembled WGS sequence"/>
</dbReference>
<dbReference type="CDD" id="cd00198">
    <property type="entry name" value="vWFA"/>
    <property type="match status" value="1"/>
</dbReference>
<reference evidence="3 5" key="1">
    <citation type="submission" date="2014-02" db="EMBL/GenBank/DDBJ databases">
        <title>Expanding our view of genomic diversity in Candidatus Accumulibacter clades.</title>
        <authorList>
            <person name="Skennerton C.T."/>
            <person name="Barr J.J."/>
            <person name="Slater F.R."/>
            <person name="Bond P.L."/>
            <person name="Tyson G.W."/>
        </authorList>
    </citation>
    <scope>NUCLEOTIDE SEQUENCE [LARGE SCALE GENOMIC DNA]</scope>
    <source>
        <strain evidence="5">SK-02</strain>
    </source>
</reference>
<keyword evidence="5" id="KW-1185">Reference proteome</keyword>
<dbReference type="EMBL" id="CP058708">
    <property type="protein sequence ID" value="QLH50675.1"/>
    <property type="molecule type" value="Genomic_DNA"/>
</dbReference>
<dbReference type="InterPro" id="IPR002035">
    <property type="entry name" value="VWF_A"/>
</dbReference>
<dbReference type="Proteomes" id="UP000509684">
    <property type="component" value="Chromosome"/>
</dbReference>
<organism evidence="3 5">
    <name type="scientific">Candidatus Accumulibacter cognatus</name>
    <dbReference type="NCBI Taxonomy" id="2954383"/>
    <lineage>
        <taxon>Bacteria</taxon>
        <taxon>Pseudomonadati</taxon>
        <taxon>Pseudomonadota</taxon>
        <taxon>Betaproteobacteria</taxon>
        <taxon>Candidatus Accumulibacter</taxon>
    </lineage>
</organism>
<dbReference type="RefSeq" id="WP_034949056.1">
    <property type="nucleotide sequence ID" value="NZ_JDST02000047.1"/>
</dbReference>
<dbReference type="InterPro" id="IPR036465">
    <property type="entry name" value="vWFA_dom_sf"/>
</dbReference>
<evidence type="ECO:0000313" key="3">
    <source>
        <dbReference type="EMBL" id="KFB76697.1"/>
    </source>
</evidence>
<protein>
    <submittedName>
        <fullName evidence="4">VWA domain-containing protein</fullName>
    </submittedName>
    <submittedName>
        <fullName evidence="3">von Willebrand factor type A domain protein</fullName>
    </submittedName>
</protein>
<dbReference type="Gene3D" id="3.40.50.410">
    <property type="entry name" value="von Willebrand factor, type A domain"/>
    <property type="match status" value="1"/>
</dbReference>
<evidence type="ECO:0000313" key="5">
    <source>
        <dbReference type="Proteomes" id="UP000021315"/>
    </source>
</evidence>
<dbReference type="PROSITE" id="PS51257">
    <property type="entry name" value="PROKAR_LIPOPROTEIN"/>
    <property type="match status" value="1"/>
</dbReference>
<sequence>MKICLRIALLAGLLAILSACGKQDSPAPASPPASHAAPVFEVLATSDLKDAQALEKMALQATGVNLRFRYGGTMESTEAVLTGRAHAAAAWFANAKYLLSDSQGQSRVKLQEKIMLSPIAVGVSESAARALGWDRPEVAAKVTWKTITEAAGAGKLFYALSNPATSNQGFMALMGVVAAAAGKAEALAPEDVNRQAIATFLKGYKLSGDNSSYLSEKFIEGQGPRLNAFINYESWLLSLNASGKLREKLLLVYPREGVATADYPLMLLDEARREDYLKLVDWLKGKEAQTWLAQQTLRRPVNSEVAASLAGRFTSSGLLVELPFSPNRQLADGLISAYLNEFRKPVASTFVLDVSGSMGREKRLERLIEAIHYVAGDDASLTGRIARLNEREKVWLLPFSTRPGKPELFEIPAGKRAGKGLAANPESAAKLKVMAAVRAYADTLRADGGTALYDSVLVALQMMAEQKKLHPDYQYSVIGFTDGENSHGRGFQAFQEDYARLSEDARAIPVFMILFGDAQESELKALVKVTGGLVFDARHTPLYSVFKDIRAYQ</sequence>
<reference evidence="4 6" key="2">
    <citation type="journal article" date="2019" name="Microbiome">
        <title>Annotated bacterial chromosomes from frame-shift-corrected long-read metagenomic data.</title>
        <authorList>
            <person name="Arumugam K."/>
            <person name="Bagci C."/>
            <person name="Bessarab I."/>
            <person name="Beier S."/>
            <person name="Buchfink B."/>
            <person name="Gorska A."/>
            <person name="Qiu G."/>
            <person name="Huson D.H."/>
            <person name="Williams R.B.H."/>
        </authorList>
    </citation>
    <scope>NUCLEOTIDE SEQUENCE [LARGE SCALE GENOMIC DNA]</scope>
    <source>
        <strain evidence="4">SSA1</strain>
    </source>
</reference>
<feature type="signal peptide" evidence="1">
    <location>
        <begin position="1"/>
        <end position="21"/>
    </location>
</feature>
<evidence type="ECO:0000256" key="1">
    <source>
        <dbReference type="SAM" id="SignalP"/>
    </source>
</evidence>
<dbReference type="EMBL" id="JDST02000047">
    <property type="protein sequence ID" value="KFB76697.1"/>
    <property type="molecule type" value="Genomic_DNA"/>
</dbReference>
<keyword evidence="1" id="KW-0732">Signal</keyword>
<proteinExistence type="predicted"/>